<dbReference type="OrthoDB" id="78101at2759"/>
<dbReference type="Proteomes" id="UP000594262">
    <property type="component" value="Unplaced"/>
</dbReference>
<feature type="coiled-coil region" evidence="1">
    <location>
        <begin position="732"/>
        <end position="759"/>
    </location>
</feature>
<reference evidence="4" key="1">
    <citation type="submission" date="2021-01" db="UniProtKB">
        <authorList>
            <consortium name="EnsemblMetazoa"/>
        </authorList>
    </citation>
    <scope>IDENTIFICATION</scope>
</reference>
<keyword evidence="1" id="KW-0175">Coiled coil</keyword>
<dbReference type="PANTHER" id="PTHR18871">
    <property type="entry name" value="CENTROSOMAL PROTEIN OF 112 KDA"/>
    <property type="match status" value="1"/>
</dbReference>
<proteinExistence type="predicted"/>
<feature type="coiled-coil region" evidence="1">
    <location>
        <begin position="475"/>
        <end position="549"/>
    </location>
</feature>
<feature type="coiled-coil region" evidence="1">
    <location>
        <begin position="394"/>
        <end position="446"/>
    </location>
</feature>
<feature type="domain" description="DUF4485" evidence="3">
    <location>
        <begin position="19"/>
        <end position="100"/>
    </location>
</feature>
<dbReference type="InterPro" id="IPR055310">
    <property type="entry name" value="CEP112"/>
</dbReference>
<dbReference type="AlphaFoldDB" id="A0A7M5X3R8"/>
<dbReference type="EnsemblMetazoa" id="CLYHEMT016732.1">
    <property type="protein sequence ID" value="CLYHEMP016732.1"/>
    <property type="gene ID" value="CLYHEMG016732"/>
</dbReference>
<feature type="coiled-coil region" evidence="1">
    <location>
        <begin position="303"/>
        <end position="341"/>
    </location>
</feature>
<dbReference type="GeneID" id="136815322"/>
<dbReference type="PANTHER" id="PTHR18871:SF2">
    <property type="entry name" value="CENTROSOMAL PROTEIN OF 112 KDA"/>
    <property type="match status" value="1"/>
</dbReference>
<accession>A0A7M5X3R8</accession>
<dbReference type="RefSeq" id="XP_066927862.1">
    <property type="nucleotide sequence ID" value="XM_067071761.1"/>
</dbReference>
<evidence type="ECO:0000259" key="3">
    <source>
        <dbReference type="Pfam" id="PF14846"/>
    </source>
</evidence>
<dbReference type="Pfam" id="PF14846">
    <property type="entry name" value="DUF4485"/>
    <property type="match status" value="1"/>
</dbReference>
<feature type="region of interest" description="Disordered" evidence="2">
    <location>
        <begin position="671"/>
        <end position="691"/>
    </location>
</feature>
<protein>
    <recommendedName>
        <fullName evidence="3">DUF4485 domain-containing protein</fullName>
    </recommendedName>
</protein>
<sequence length="970" mass="115322">MSRHRSHHLSLTTNEQENLDDDFKQMIEDAKPYVLQLKSKEKDVIAAWIKKLCAGTIQSKTERKNRNLYAQIMVQILKNGKIKEPFTTAPTAGKLPTIPAYMSKYLCDDSELEIPEKTKTVQIPQWLEDDNLDDSIFSYSVLHESYQKYKDVLTPKKREKFMLPSFSSNNQHQQQQHHQNNDFDHQDVPHINISKESIEHTFLENLEMTSTTMTSPFEDVDQRKQRSAREEYLERYSGRFASATNKKNSEEKNNHKIALAEKSSMMELLEPKYELKVKKLETKFQEENLMLQQEHDHVVKKILDRKNKEIDELKKYYSQKINEVEDKMKTEKRKGESLFKENKDMKLLHAKESEQLRDAIERGTANTASEYEKLMYDKLADFEREMFDLQKNHRLNIRELLEEAEIKMDMMKNQHIEEVQVLRNTVEPLQQELQAYKENVDSLEADKIRNARLVDDLKNQLKTLRTDGVLQEQKYKDLETSKVELVKEYEKMLTEIRSKSEDSIVDMKKERENSIQKTTQMMRELECRITEYRQQIQEMEMQHKRESLEKNTDHQQELMEMKIANEKQLRTMDTDLEKRELEFQSKVSRYEYTIREKDSKIVKLESKLNEHTESSEKMIEEFRMKAEENSNQIFEELTGKLEKLQSSLKSAREKIDEQKIYFNDRHSRLKEDHEKEVEELKQSHEKEREEVKERWQHEKETLIESHTKEMQQHITSKDALFVTMETKYKEKVSSSKQLVTELQEQIKSLKAQVLEANTLRKAQLEEISSLRDEEKRNSVKSEDSLHTKYKSEIEKLKMALQSTHSEQMAVCTEKMNTRLKEIELEYTKKMNTDKNKISSLQSKLSNINKELNFKTNVMETKIVEISQKSKDEILSKQEKFHGELKRTQDDLETQQIKNKQLERKLKTAEMTHQEQISKLMLQSEEKMKGLLPITVQKDLQETIETMREQITILKSRAEILQEELKITSPR</sequence>
<evidence type="ECO:0000313" key="4">
    <source>
        <dbReference type="EnsemblMetazoa" id="CLYHEMP016732.1"/>
    </source>
</evidence>
<feature type="coiled-coil region" evidence="1">
    <location>
        <begin position="884"/>
        <end position="963"/>
    </location>
</feature>
<organism evidence="4 5">
    <name type="scientific">Clytia hemisphaerica</name>
    <dbReference type="NCBI Taxonomy" id="252671"/>
    <lineage>
        <taxon>Eukaryota</taxon>
        <taxon>Metazoa</taxon>
        <taxon>Cnidaria</taxon>
        <taxon>Hydrozoa</taxon>
        <taxon>Hydroidolina</taxon>
        <taxon>Leptothecata</taxon>
        <taxon>Obeliida</taxon>
        <taxon>Clytiidae</taxon>
        <taxon>Clytia</taxon>
    </lineage>
</organism>
<keyword evidence="5" id="KW-1185">Reference proteome</keyword>
<evidence type="ECO:0000313" key="5">
    <source>
        <dbReference type="Proteomes" id="UP000594262"/>
    </source>
</evidence>
<evidence type="ECO:0000256" key="1">
    <source>
        <dbReference type="SAM" id="Coils"/>
    </source>
</evidence>
<dbReference type="InterPro" id="IPR027831">
    <property type="entry name" value="DUF4485"/>
</dbReference>
<name>A0A7M5X3R8_9CNID</name>
<evidence type="ECO:0000256" key="2">
    <source>
        <dbReference type="SAM" id="MobiDB-lite"/>
    </source>
</evidence>